<protein>
    <submittedName>
        <fullName evidence="6">Uncharacterized protein</fullName>
    </submittedName>
</protein>
<evidence type="ECO:0000313" key="7">
    <source>
        <dbReference type="Proteomes" id="UP000242715"/>
    </source>
</evidence>
<dbReference type="OrthoDB" id="1878996at2759"/>
<proteinExistence type="inferred from homology"/>
<dbReference type="AlphaFoldDB" id="A0A2Z6N7T8"/>
<dbReference type="PANTHER" id="PTHR31509">
    <property type="entry name" value="BPS1-LIKE PROTEIN"/>
    <property type="match status" value="1"/>
</dbReference>
<dbReference type="EMBL" id="DF973473">
    <property type="protein sequence ID" value="GAU31945.1"/>
    <property type="molecule type" value="Genomic_DNA"/>
</dbReference>
<organism evidence="6 7">
    <name type="scientific">Trifolium subterraneum</name>
    <name type="common">Subterranean clover</name>
    <dbReference type="NCBI Taxonomy" id="3900"/>
    <lineage>
        <taxon>Eukaryota</taxon>
        <taxon>Viridiplantae</taxon>
        <taxon>Streptophyta</taxon>
        <taxon>Embryophyta</taxon>
        <taxon>Tracheophyta</taxon>
        <taxon>Spermatophyta</taxon>
        <taxon>Magnoliopsida</taxon>
        <taxon>eudicotyledons</taxon>
        <taxon>Gunneridae</taxon>
        <taxon>Pentapetalae</taxon>
        <taxon>rosids</taxon>
        <taxon>fabids</taxon>
        <taxon>Fabales</taxon>
        <taxon>Fabaceae</taxon>
        <taxon>Papilionoideae</taxon>
        <taxon>50 kb inversion clade</taxon>
        <taxon>NPAAA clade</taxon>
        <taxon>Hologalegina</taxon>
        <taxon>IRL clade</taxon>
        <taxon>Trifolieae</taxon>
        <taxon>Trifolium</taxon>
    </lineage>
</organism>
<gene>
    <name evidence="6" type="ORF">TSUD_288790</name>
</gene>
<evidence type="ECO:0000256" key="1">
    <source>
        <dbReference type="ARBA" id="ARBA00004167"/>
    </source>
</evidence>
<evidence type="ECO:0000256" key="2">
    <source>
        <dbReference type="ARBA" id="ARBA00022692"/>
    </source>
</evidence>
<sequence>MILYSHRSRVINSPLDRLVNEFNERSVKALDVCNAIRDGVEMVKQWEKQLEIVVCALDHKRIISEGQFRRAKKALVDLAIGMIDDNSKDSNNVSSFSYRNRSFGRNNVSRGSSQFGHFRSLSWSVSRNWSATKQLQAIGNNLCFPKSNDLVATNGLALTIYTMSSILLFTMWSLVAAIPCQDRGLNVNFTVPRQLVWAAPVMSLHERISEESKKRERKNSCGLLKEIQKIEKCARVMNNLADSLHFPLSEEKEKEVRVKVQDVVNVL</sequence>
<keyword evidence="3" id="KW-1133">Transmembrane helix</keyword>
<evidence type="ECO:0000313" key="6">
    <source>
        <dbReference type="EMBL" id="GAU31945.1"/>
    </source>
</evidence>
<comment type="similarity">
    <text evidence="5">Belongs to the ROH1 family.</text>
</comment>
<reference evidence="7" key="1">
    <citation type="journal article" date="2017" name="Front. Plant Sci.">
        <title>Climate Clever Clovers: New Paradigm to Reduce the Environmental Footprint of Ruminants by Breeding Low Methanogenic Forages Utilizing Haplotype Variation.</title>
        <authorList>
            <person name="Kaur P."/>
            <person name="Appels R."/>
            <person name="Bayer P.E."/>
            <person name="Keeble-Gagnere G."/>
            <person name="Wang J."/>
            <person name="Hirakawa H."/>
            <person name="Shirasawa K."/>
            <person name="Vercoe P."/>
            <person name="Stefanova K."/>
            <person name="Durmic Z."/>
            <person name="Nichols P."/>
            <person name="Revell C."/>
            <person name="Isobe S.N."/>
            <person name="Edwards D."/>
            <person name="Erskine W."/>
        </authorList>
    </citation>
    <scope>NUCLEOTIDE SEQUENCE [LARGE SCALE GENOMIC DNA]</scope>
    <source>
        <strain evidence="7">cv. Daliak</strain>
    </source>
</reference>
<name>A0A2Z6N7T8_TRISU</name>
<dbReference type="GO" id="GO:0016020">
    <property type="term" value="C:membrane"/>
    <property type="evidence" value="ECO:0007669"/>
    <property type="project" value="UniProtKB-SubCell"/>
</dbReference>
<comment type="subcellular location">
    <subcellularLocation>
        <location evidence="1">Membrane</location>
        <topology evidence="1">Single-pass membrane protein</topology>
    </subcellularLocation>
</comment>
<keyword evidence="7" id="KW-1185">Reference proteome</keyword>
<accession>A0A2Z6N7T8</accession>
<evidence type="ECO:0000256" key="4">
    <source>
        <dbReference type="ARBA" id="ARBA00023136"/>
    </source>
</evidence>
<dbReference type="Pfam" id="PF05633">
    <property type="entry name" value="ROH1-like"/>
    <property type="match status" value="1"/>
</dbReference>
<dbReference type="Proteomes" id="UP000242715">
    <property type="component" value="Unassembled WGS sequence"/>
</dbReference>
<keyword evidence="4" id="KW-0472">Membrane</keyword>
<keyword evidence="2" id="KW-0812">Transmembrane</keyword>
<dbReference type="InterPro" id="IPR008511">
    <property type="entry name" value="ROH1-like"/>
</dbReference>
<evidence type="ECO:0000256" key="5">
    <source>
        <dbReference type="ARBA" id="ARBA00035114"/>
    </source>
</evidence>
<evidence type="ECO:0000256" key="3">
    <source>
        <dbReference type="ARBA" id="ARBA00022989"/>
    </source>
</evidence>